<gene>
    <name evidence="2" type="ORF">HK105_209506</name>
</gene>
<evidence type="ECO:0000313" key="3">
    <source>
        <dbReference type="Proteomes" id="UP001527925"/>
    </source>
</evidence>
<name>A0ABR4MUX3_9FUNG</name>
<keyword evidence="1" id="KW-0732">Signal</keyword>
<evidence type="ECO:0000313" key="2">
    <source>
        <dbReference type="EMBL" id="KAL2911046.1"/>
    </source>
</evidence>
<dbReference type="Proteomes" id="UP001527925">
    <property type="component" value="Unassembled WGS sequence"/>
</dbReference>
<organism evidence="2 3">
    <name type="scientific">Polyrhizophydium stewartii</name>
    <dbReference type="NCBI Taxonomy" id="2732419"/>
    <lineage>
        <taxon>Eukaryota</taxon>
        <taxon>Fungi</taxon>
        <taxon>Fungi incertae sedis</taxon>
        <taxon>Chytridiomycota</taxon>
        <taxon>Chytridiomycota incertae sedis</taxon>
        <taxon>Chytridiomycetes</taxon>
        <taxon>Rhizophydiales</taxon>
        <taxon>Rhizophydiales incertae sedis</taxon>
        <taxon>Polyrhizophydium</taxon>
    </lineage>
</organism>
<keyword evidence="3" id="KW-1185">Reference proteome</keyword>
<evidence type="ECO:0000256" key="1">
    <source>
        <dbReference type="SAM" id="SignalP"/>
    </source>
</evidence>
<sequence>MLAADNSFRFAASAMAVALLATTVYAMPTCSNGNPFLTGHIDVQGKMQYLGRFNIATFLSQNWGMFTDLGGGGSQSPFVSEYCNGCSTVVVPNHPVCGYSSWTSQVSISAKWGPAWDYDVDGWA</sequence>
<accession>A0ABR4MUX3</accession>
<protein>
    <submittedName>
        <fullName evidence="2">Uncharacterized protein</fullName>
    </submittedName>
</protein>
<feature type="signal peptide" evidence="1">
    <location>
        <begin position="1"/>
        <end position="26"/>
    </location>
</feature>
<feature type="non-terminal residue" evidence="2">
    <location>
        <position position="124"/>
    </location>
</feature>
<proteinExistence type="predicted"/>
<comment type="caution">
    <text evidence="2">The sequence shown here is derived from an EMBL/GenBank/DDBJ whole genome shotgun (WGS) entry which is preliminary data.</text>
</comment>
<reference evidence="2 3" key="1">
    <citation type="submission" date="2023-09" db="EMBL/GenBank/DDBJ databases">
        <title>Pangenome analysis of Batrachochytrium dendrobatidis and related Chytrids.</title>
        <authorList>
            <person name="Yacoub M.N."/>
            <person name="Stajich J.E."/>
            <person name="James T.Y."/>
        </authorList>
    </citation>
    <scope>NUCLEOTIDE SEQUENCE [LARGE SCALE GENOMIC DNA]</scope>
    <source>
        <strain evidence="2 3">JEL0888</strain>
    </source>
</reference>
<dbReference type="EMBL" id="JADGIZ020000229">
    <property type="protein sequence ID" value="KAL2911046.1"/>
    <property type="molecule type" value="Genomic_DNA"/>
</dbReference>
<feature type="chain" id="PRO_5046972665" evidence="1">
    <location>
        <begin position="27"/>
        <end position="124"/>
    </location>
</feature>